<evidence type="ECO:0000313" key="2">
    <source>
        <dbReference type="Proteomes" id="UP000542674"/>
    </source>
</evidence>
<proteinExistence type="predicted"/>
<dbReference type="AlphaFoldDB" id="A0A7W7T4P9"/>
<keyword evidence="2" id="KW-1185">Reference proteome</keyword>
<name>A0A7W7T4P9_9PSEU</name>
<reference evidence="1 2" key="1">
    <citation type="submission" date="2020-08" db="EMBL/GenBank/DDBJ databases">
        <title>Sequencing the genomes of 1000 actinobacteria strains.</title>
        <authorList>
            <person name="Klenk H.-P."/>
        </authorList>
    </citation>
    <scope>NUCLEOTIDE SEQUENCE [LARGE SCALE GENOMIC DNA]</scope>
    <source>
        <strain evidence="1 2">DSM 45084</strain>
    </source>
</reference>
<evidence type="ECO:0000313" key="1">
    <source>
        <dbReference type="EMBL" id="MBB4966472.1"/>
    </source>
</evidence>
<sequence>MTTRVLYTPDDRELDLDRLSDADHDLITSLHDLIGPDDRVLRCLAAAEEHDALYVHRVADKYFLAHFAAGGHAPHPVVRIGDEHKRQTEYWYRAGEDAGYPSDTGYATGGRVVDVAIHGPRRTAVEVQRSRITVRTARRRTTGSHRAGWSSLWFTAADRVPSWFHHVPSVGCNHLPWDDLPPRGRATATGLRRVTVARCDVHSFDRCPAGHRRHCGDDHAKLEVWRGLTLDRVAGLVPSGQVVPLRTPDGLVYFVPQEDVRVYRDLTGYAADYRPEDEPVPARECVTCGNPLFWLRPGRTRCERCDPVMRR</sequence>
<dbReference type="Proteomes" id="UP000542674">
    <property type="component" value="Unassembled WGS sequence"/>
</dbReference>
<organism evidence="1 2">
    <name type="scientific">Saccharothrix violaceirubra</name>
    <dbReference type="NCBI Taxonomy" id="413306"/>
    <lineage>
        <taxon>Bacteria</taxon>
        <taxon>Bacillati</taxon>
        <taxon>Actinomycetota</taxon>
        <taxon>Actinomycetes</taxon>
        <taxon>Pseudonocardiales</taxon>
        <taxon>Pseudonocardiaceae</taxon>
        <taxon>Saccharothrix</taxon>
    </lineage>
</organism>
<gene>
    <name evidence="1" type="ORF">F4559_003831</name>
</gene>
<accession>A0A7W7T4P9</accession>
<protein>
    <submittedName>
        <fullName evidence="1">Uncharacterized protein</fullName>
    </submittedName>
</protein>
<comment type="caution">
    <text evidence="1">The sequence shown here is derived from an EMBL/GenBank/DDBJ whole genome shotgun (WGS) entry which is preliminary data.</text>
</comment>
<dbReference type="EMBL" id="JACHJS010000001">
    <property type="protein sequence ID" value="MBB4966472.1"/>
    <property type="molecule type" value="Genomic_DNA"/>
</dbReference>
<dbReference type="RefSeq" id="WP_184670477.1">
    <property type="nucleotide sequence ID" value="NZ_BAABAI010000024.1"/>
</dbReference>